<organism evidence="4 5">
    <name type="scientific">Halolactibacillus miurensis</name>
    <dbReference type="NCBI Taxonomy" id="306541"/>
    <lineage>
        <taxon>Bacteria</taxon>
        <taxon>Bacillati</taxon>
        <taxon>Bacillota</taxon>
        <taxon>Bacilli</taxon>
        <taxon>Bacillales</taxon>
        <taxon>Bacillaceae</taxon>
        <taxon>Halolactibacillus</taxon>
    </lineage>
</organism>
<dbReference type="InterPro" id="IPR053150">
    <property type="entry name" value="Teicoplanin_resist-assoc"/>
</dbReference>
<protein>
    <submittedName>
        <fullName evidence="4">Glycopeptide antibiotics resistance protein</fullName>
    </submittedName>
</protein>
<feature type="transmembrane region" description="Helical" evidence="1">
    <location>
        <begin position="33"/>
        <end position="52"/>
    </location>
</feature>
<evidence type="ECO:0000313" key="6">
    <source>
        <dbReference type="Proteomes" id="UP000321773"/>
    </source>
</evidence>
<feature type="transmembrane region" description="Helical" evidence="1">
    <location>
        <begin position="147"/>
        <end position="168"/>
    </location>
</feature>
<reference evidence="3 6" key="2">
    <citation type="submission" date="2019-07" db="EMBL/GenBank/DDBJ databases">
        <title>Whole genome shotgun sequence of Halolactibacillus miurensis NBRC 100873.</title>
        <authorList>
            <person name="Hosoyama A."/>
            <person name="Uohara A."/>
            <person name="Ohji S."/>
            <person name="Ichikawa N."/>
        </authorList>
    </citation>
    <scope>NUCLEOTIDE SEQUENCE [LARGE SCALE GENOMIC DNA]</scope>
    <source>
        <strain evidence="3 6">NBRC 100873</strain>
    </source>
</reference>
<keyword evidence="1" id="KW-1133">Transmembrane helix</keyword>
<accession>A0A1I6TCV8</accession>
<dbReference type="EMBL" id="BJWJ01000014">
    <property type="protein sequence ID" value="GEM04594.1"/>
    <property type="molecule type" value="Genomic_DNA"/>
</dbReference>
<dbReference type="STRING" id="306541.SAMN05421668_11423"/>
<dbReference type="Pfam" id="PF04892">
    <property type="entry name" value="VanZ"/>
    <property type="match status" value="1"/>
</dbReference>
<gene>
    <name evidence="3" type="ORF">HMI01_15820</name>
    <name evidence="4" type="ORF">SAMN05421668_11423</name>
</gene>
<dbReference type="Proteomes" id="UP000321773">
    <property type="component" value="Unassembled WGS sequence"/>
</dbReference>
<feature type="transmembrane region" description="Helical" evidence="1">
    <location>
        <begin position="6"/>
        <end position="26"/>
    </location>
</feature>
<feature type="transmembrane region" description="Helical" evidence="1">
    <location>
        <begin position="87"/>
        <end position="104"/>
    </location>
</feature>
<evidence type="ECO:0000313" key="3">
    <source>
        <dbReference type="EMBL" id="GEM04594.1"/>
    </source>
</evidence>
<dbReference type="PANTHER" id="PTHR36834:SF1">
    <property type="entry name" value="INTEGRAL MEMBRANE PROTEIN"/>
    <property type="match status" value="1"/>
</dbReference>
<evidence type="ECO:0000313" key="5">
    <source>
        <dbReference type="Proteomes" id="UP000199139"/>
    </source>
</evidence>
<evidence type="ECO:0000259" key="2">
    <source>
        <dbReference type="Pfam" id="PF04892"/>
    </source>
</evidence>
<dbReference type="InterPro" id="IPR006976">
    <property type="entry name" value="VanZ-like"/>
</dbReference>
<dbReference type="EMBL" id="FPAI01000014">
    <property type="protein sequence ID" value="SFS87016.1"/>
    <property type="molecule type" value="Genomic_DNA"/>
</dbReference>
<feature type="domain" description="VanZ-like" evidence="2">
    <location>
        <begin position="41"/>
        <end position="162"/>
    </location>
</feature>
<sequence length="189" mass="22075">MRIYFDGPYIILAGVILILTLVFMIYKLKTNSYFTVFFALFYIYICLLIKYTQFPIVYIPEFVESHSVISRINFIPFNKMTHAPMNAFLNVVMTMPFGFLLPFVKRINSKKTIVIWAIVLPLLLEGLQLTIGMLTGYTERIIDINDVIFNFIGVIFGFSIFKGIVSLLNNFSIEKEWTKSSFFHFIKQR</sequence>
<dbReference type="PANTHER" id="PTHR36834">
    <property type="entry name" value="MEMBRANE PROTEIN-RELATED"/>
    <property type="match status" value="1"/>
</dbReference>
<keyword evidence="1" id="KW-0812">Transmembrane</keyword>
<evidence type="ECO:0000313" key="4">
    <source>
        <dbReference type="EMBL" id="SFS87016.1"/>
    </source>
</evidence>
<evidence type="ECO:0000256" key="1">
    <source>
        <dbReference type="SAM" id="Phobius"/>
    </source>
</evidence>
<keyword evidence="1" id="KW-0472">Membrane</keyword>
<reference evidence="4 5" key="1">
    <citation type="submission" date="2016-10" db="EMBL/GenBank/DDBJ databases">
        <authorList>
            <person name="de Groot N.N."/>
        </authorList>
    </citation>
    <scope>NUCLEOTIDE SEQUENCE [LARGE SCALE GENOMIC DNA]</scope>
    <source>
        <strain evidence="4 5">DSM 17074</strain>
    </source>
</reference>
<dbReference type="Proteomes" id="UP000199139">
    <property type="component" value="Unassembled WGS sequence"/>
</dbReference>
<feature type="transmembrane region" description="Helical" evidence="1">
    <location>
        <begin position="113"/>
        <end position="135"/>
    </location>
</feature>
<keyword evidence="6" id="KW-1185">Reference proteome</keyword>
<proteinExistence type="predicted"/>
<dbReference type="AlphaFoldDB" id="A0A1I6TCV8"/>
<name>A0A1I6TCV8_9BACI</name>